<sequence>MNSAQHFLIATAVATQILAIIDLQLFLSINRNKDFKLRKSETQLSLPDLREDFSAARIDSNQSAKFFKFAVGVLRSSSSLTQNFLCNLTQIFIKRVQT</sequence>
<keyword evidence="1" id="KW-1133">Transmembrane helix</keyword>
<reference evidence="2" key="1">
    <citation type="submission" date="2016-11" db="EMBL/GenBank/DDBJ databases">
        <title>The genome of Nicotiana attenuata.</title>
        <authorList>
            <person name="Xu S."/>
            <person name="Brockmoeller T."/>
            <person name="Gaquerel E."/>
            <person name="Navarro A."/>
            <person name="Kuhl H."/>
            <person name="Gase K."/>
            <person name="Ling Z."/>
            <person name="Zhou W."/>
            <person name="Kreitzer C."/>
            <person name="Stanke M."/>
            <person name="Tang H."/>
            <person name="Lyons E."/>
            <person name="Pandey P."/>
            <person name="Pandey S.P."/>
            <person name="Timmermann B."/>
            <person name="Baldwin I.T."/>
        </authorList>
    </citation>
    <scope>NUCLEOTIDE SEQUENCE [LARGE SCALE GENOMIC DNA]</scope>
    <source>
        <strain evidence="2">UT</strain>
    </source>
</reference>
<evidence type="ECO:0000256" key="1">
    <source>
        <dbReference type="SAM" id="Phobius"/>
    </source>
</evidence>
<dbReference type="EMBL" id="MJEQ01037191">
    <property type="protein sequence ID" value="OIS98618.1"/>
    <property type="molecule type" value="Genomic_DNA"/>
</dbReference>
<organism evidence="2 3">
    <name type="scientific">Nicotiana attenuata</name>
    <name type="common">Coyote tobacco</name>
    <dbReference type="NCBI Taxonomy" id="49451"/>
    <lineage>
        <taxon>Eukaryota</taxon>
        <taxon>Viridiplantae</taxon>
        <taxon>Streptophyta</taxon>
        <taxon>Embryophyta</taxon>
        <taxon>Tracheophyta</taxon>
        <taxon>Spermatophyta</taxon>
        <taxon>Magnoliopsida</taxon>
        <taxon>eudicotyledons</taxon>
        <taxon>Gunneridae</taxon>
        <taxon>Pentapetalae</taxon>
        <taxon>asterids</taxon>
        <taxon>lamiids</taxon>
        <taxon>Solanales</taxon>
        <taxon>Solanaceae</taxon>
        <taxon>Nicotianoideae</taxon>
        <taxon>Nicotianeae</taxon>
        <taxon>Nicotiana</taxon>
    </lineage>
</organism>
<keyword evidence="1" id="KW-0472">Membrane</keyword>
<accession>A0A1J6IIA4</accession>
<proteinExistence type="predicted"/>
<keyword evidence="1" id="KW-0812">Transmembrane</keyword>
<comment type="caution">
    <text evidence="2">The sequence shown here is derived from an EMBL/GenBank/DDBJ whole genome shotgun (WGS) entry which is preliminary data.</text>
</comment>
<dbReference type="Gramene" id="OIS98618">
    <property type="protein sequence ID" value="OIS98618"/>
    <property type="gene ID" value="A4A49_07565"/>
</dbReference>
<protein>
    <submittedName>
        <fullName evidence="2">Uncharacterized protein</fullName>
    </submittedName>
</protein>
<dbReference type="AlphaFoldDB" id="A0A1J6IIA4"/>
<gene>
    <name evidence="2" type="ORF">A4A49_07565</name>
</gene>
<name>A0A1J6IIA4_NICAT</name>
<evidence type="ECO:0000313" key="3">
    <source>
        <dbReference type="Proteomes" id="UP000187609"/>
    </source>
</evidence>
<keyword evidence="3" id="KW-1185">Reference proteome</keyword>
<feature type="transmembrane region" description="Helical" evidence="1">
    <location>
        <begin position="6"/>
        <end position="29"/>
    </location>
</feature>
<dbReference type="Proteomes" id="UP000187609">
    <property type="component" value="Unassembled WGS sequence"/>
</dbReference>
<evidence type="ECO:0000313" key="2">
    <source>
        <dbReference type="EMBL" id="OIS98618.1"/>
    </source>
</evidence>